<dbReference type="GO" id="GO:0008270">
    <property type="term" value="F:zinc ion binding"/>
    <property type="evidence" value="ECO:0007669"/>
    <property type="project" value="InterPro"/>
</dbReference>
<dbReference type="GO" id="GO:0003676">
    <property type="term" value="F:nucleic acid binding"/>
    <property type="evidence" value="ECO:0007669"/>
    <property type="project" value="InterPro"/>
</dbReference>
<feature type="compositionally biased region" description="Basic and acidic residues" evidence="1">
    <location>
        <begin position="365"/>
        <end position="376"/>
    </location>
</feature>
<evidence type="ECO:0008006" key="4">
    <source>
        <dbReference type="Google" id="ProtNLM"/>
    </source>
</evidence>
<evidence type="ECO:0000256" key="1">
    <source>
        <dbReference type="SAM" id="MobiDB-lite"/>
    </source>
</evidence>
<keyword evidence="3" id="KW-1185">Reference proteome</keyword>
<reference evidence="2" key="2">
    <citation type="submission" date="2023-05" db="EMBL/GenBank/DDBJ databases">
        <authorList>
            <consortium name="Lawrence Berkeley National Laboratory"/>
            <person name="Steindorff A."/>
            <person name="Hensen N."/>
            <person name="Bonometti L."/>
            <person name="Westerberg I."/>
            <person name="Brannstrom I.O."/>
            <person name="Guillou S."/>
            <person name="Cros-Aarteil S."/>
            <person name="Calhoun S."/>
            <person name="Haridas S."/>
            <person name="Kuo A."/>
            <person name="Mondo S."/>
            <person name="Pangilinan J."/>
            <person name="Riley R."/>
            <person name="Labutti K."/>
            <person name="Andreopoulos B."/>
            <person name="Lipzen A."/>
            <person name="Chen C."/>
            <person name="Yanf M."/>
            <person name="Daum C."/>
            <person name="Ng V."/>
            <person name="Clum A."/>
            <person name="Ohm R."/>
            <person name="Martin F."/>
            <person name="Silar P."/>
            <person name="Natvig D."/>
            <person name="Lalanne C."/>
            <person name="Gautier V."/>
            <person name="Ament-Velasquez S.L."/>
            <person name="Kruys A."/>
            <person name="Hutchinson M.I."/>
            <person name="Powell A.J."/>
            <person name="Barry K."/>
            <person name="Miller A.N."/>
            <person name="Grigoriev I.V."/>
            <person name="Debuchy R."/>
            <person name="Gladieux P."/>
            <person name="Thoren M.H."/>
            <person name="Johannesson H."/>
        </authorList>
    </citation>
    <scope>NUCLEOTIDE SEQUENCE</scope>
    <source>
        <strain evidence="2">PSN243</strain>
    </source>
</reference>
<dbReference type="EMBL" id="MU866017">
    <property type="protein sequence ID" value="KAK4442407.1"/>
    <property type="molecule type" value="Genomic_DNA"/>
</dbReference>
<name>A0AAV9G3P9_9PEZI</name>
<proteinExistence type="predicted"/>
<protein>
    <recommendedName>
        <fullName evidence="4">CCHC-type domain-containing protein</fullName>
    </recommendedName>
</protein>
<evidence type="ECO:0000313" key="3">
    <source>
        <dbReference type="Proteomes" id="UP001321760"/>
    </source>
</evidence>
<evidence type="ECO:0000313" key="2">
    <source>
        <dbReference type="EMBL" id="KAK4442407.1"/>
    </source>
</evidence>
<sequence length="468" mass="50586">MVNFTRYRDIGDLHYVHRAGEGLDCLREKLRLTTNVCIPDAPEYVLLDLNSTWKNGWSTKIGGRRIPFAARLEEHAKAIEAENGIRLTDINSMSGFLYFLPMSFHESALACSRQLTIKGEPMPLAIASSPLGVPVTCGKCDAPGHMFAECPHRALCKRCGKGHWQGRQCRKFSKSKREKGEMWSICKGSHRGDGQSRGCPHHPTVQREALRAKEVRELGWGPRMAEGRTLIDTLRRDAQFEGLGTAATPAETPIATTSDSNATTSIQPGGGEPMMVDFARISSTCTYTCTGGDITVCRSGTTTGVLGPIDRHAPSRTGAHFGSCTAAAAAAACFFRHAAQPEAEADDPPSHKESQQSPRLHHGHPQHDPLRGERETTPASSASKHPRADGDAADDGPVRKRRGRPPKDQSRAATPSVDLGVDVPVSKPNLTRPGTDEVSGASWGFPRRCRPMWAGGVGSMCCLGAVQL</sequence>
<accession>A0AAV9G3P9</accession>
<dbReference type="Proteomes" id="UP001321760">
    <property type="component" value="Unassembled WGS sequence"/>
</dbReference>
<dbReference type="InterPro" id="IPR036875">
    <property type="entry name" value="Znf_CCHC_sf"/>
</dbReference>
<feature type="region of interest" description="Disordered" evidence="1">
    <location>
        <begin position="340"/>
        <end position="439"/>
    </location>
</feature>
<gene>
    <name evidence="2" type="ORF">QBC34DRAFT_444174</name>
</gene>
<organism evidence="2 3">
    <name type="scientific">Podospora aff. communis PSN243</name>
    <dbReference type="NCBI Taxonomy" id="3040156"/>
    <lineage>
        <taxon>Eukaryota</taxon>
        <taxon>Fungi</taxon>
        <taxon>Dikarya</taxon>
        <taxon>Ascomycota</taxon>
        <taxon>Pezizomycotina</taxon>
        <taxon>Sordariomycetes</taxon>
        <taxon>Sordariomycetidae</taxon>
        <taxon>Sordariales</taxon>
        <taxon>Podosporaceae</taxon>
        <taxon>Podospora</taxon>
    </lineage>
</organism>
<comment type="caution">
    <text evidence="2">The sequence shown here is derived from an EMBL/GenBank/DDBJ whole genome shotgun (WGS) entry which is preliminary data.</text>
</comment>
<dbReference type="SUPFAM" id="SSF57756">
    <property type="entry name" value="Retrovirus zinc finger-like domains"/>
    <property type="match status" value="1"/>
</dbReference>
<reference evidence="2" key="1">
    <citation type="journal article" date="2023" name="Mol. Phylogenet. Evol.">
        <title>Genome-scale phylogeny and comparative genomics of the fungal order Sordariales.</title>
        <authorList>
            <person name="Hensen N."/>
            <person name="Bonometti L."/>
            <person name="Westerberg I."/>
            <person name="Brannstrom I.O."/>
            <person name="Guillou S."/>
            <person name="Cros-Aarteil S."/>
            <person name="Calhoun S."/>
            <person name="Haridas S."/>
            <person name="Kuo A."/>
            <person name="Mondo S."/>
            <person name="Pangilinan J."/>
            <person name="Riley R."/>
            <person name="LaButti K."/>
            <person name="Andreopoulos B."/>
            <person name="Lipzen A."/>
            <person name="Chen C."/>
            <person name="Yan M."/>
            <person name="Daum C."/>
            <person name="Ng V."/>
            <person name="Clum A."/>
            <person name="Steindorff A."/>
            <person name="Ohm R.A."/>
            <person name="Martin F."/>
            <person name="Silar P."/>
            <person name="Natvig D.O."/>
            <person name="Lalanne C."/>
            <person name="Gautier V."/>
            <person name="Ament-Velasquez S.L."/>
            <person name="Kruys A."/>
            <person name="Hutchinson M.I."/>
            <person name="Powell A.J."/>
            <person name="Barry K."/>
            <person name="Miller A.N."/>
            <person name="Grigoriev I.V."/>
            <person name="Debuchy R."/>
            <person name="Gladieux P."/>
            <person name="Hiltunen Thoren M."/>
            <person name="Johannesson H."/>
        </authorList>
    </citation>
    <scope>NUCLEOTIDE SEQUENCE</scope>
    <source>
        <strain evidence="2">PSN243</strain>
    </source>
</reference>
<dbReference type="AlphaFoldDB" id="A0AAV9G3P9"/>